<name>A0ABN3GBB7_9ACTN</name>
<sequence>MHAMQYRITLPADYDMEIIRHRVKSKGHLLDGFPGLGLKAYGIRERGVDGSPVNQYAPFYLWAAPEAMNRFLWGPGFQGVVRDFGRPVVEHWQGLAFEPGPSRAAAPRTATRHAVAVPAGADPSGGGPAGAVEGALEELLELARTDGVHSTALAVDPRRWELLRFTLWEDAAPPDAPGDRYQVLHLSTPGLARLPKGRQW</sequence>
<keyword evidence="2" id="KW-1185">Reference proteome</keyword>
<evidence type="ECO:0000313" key="2">
    <source>
        <dbReference type="Proteomes" id="UP001500253"/>
    </source>
</evidence>
<dbReference type="EMBL" id="BAAASD010000015">
    <property type="protein sequence ID" value="GAA2347890.1"/>
    <property type="molecule type" value="Genomic_DNA"/>
</dbReference>
<protein>
    <submittedName>
        <fullName evidence="1">DUF4865 family protein</fullName>
    </submittedName>
</protein>
<organism evidence="1 2">
    <name type="scientific">Streptomyces cuspidosporus</name>
    <dbReference type="NCBI Taxonomy" id="66882"/>
    <lineage>
        <taxon>Bacteria</taxon>
        <taxon>Bacillati</taxon>
        <taxon>Actinomycetota</taxon>
        <taxon>Actinomycetes</taxon>
        <taxon>Kitasatosporales</taxon>
        <taxon>Streptomycetaceae</taxon>
        <taxon>Streptomyces</taxon>
    </lineage>
</organism>
<dbReference type="Pfam" id="PF16157">
    <property type="entry name" value="DUF4865"/>
    <property type="match status" value="1"/>
</dbReference>
<reference evidence="1 2" key="1">
    <citation type="journal article" date="2019" name="Int. J. Syst. Evol. Microbiol.">
        <title>The Global Catalogue of Microorganisms (GCM) 10K type strain sequencing project: providing services to taxonomists for standard genome sequencing and annotation.</title>
        <authorList>
            <consortium name="The Broad Institute Genomics Platform"/>
            <consortium name="The Broad Institute Genome Sequencing Center for Infectious Disease"/>
            <person name="Wu L."/>
            <person name="Ma J."/>
        </authorList>
    </citation>
    <scope>NUCLEOTIDE SEQUENCE [LARGE SCALE GENOMIC DNA]</scope>
    <source>
        <strain evidence="1 2">JCM 4316</strain>
    </source>
</reference>
<evidence type="ECO:0000313" key="1">
    <source>
        <dbReference type="EMBL" id="GAA2347890.1"/>
    </source>
</evidence>
<dbReference type="RefSeq" id="WP_346175679.1">
    <property type="nucleotide sequence ID" value="NZ_BAAASD010000015.1"/>
</dbReference>
<comment type="caution">
    <text evidence="1">The sequence shown here is derived from an EMBL/GenBank/DDBJ whole genome shotgun (WGS) entry which is preliminary data.</text>
</comment>
<dbReference type="InterPro" id="IPR032349">
    <property type="entry name" value="DUF4865"/>
</dbReference>
<dbReference type="Proteomes" id="UP001500253">
    <property type="component" value="Unassembled WGS sequence"/>
</dbReference>
<proteinExistence type="predicted"/>
<accession>A0ABN3GBB7</accession>
<gene>
    <name evidence="1" type="ORF">GCM10010246_38760</name>
</gene>